<evidence type="ECO:0000313" key="15">
    <source>
        <dbReference type="Proteomes" id="UP000264820"/>
    </source>
</evidence>
<feature type="domain" description="EGF-like" evidence="13">
    <location>
        <begin position="53"/>
        <end position="91"/>
    </location>
</feature>
<evidence type="ECO:0000256" key="7">
    <source>
        <dbReference type="ARBA" id="ARBA00022976"/>
    </source>
</evidence>
<evidence type="ECO:0000259" key="13">
    <source>
        <dbReference type="PROSITE" id="PS50026"/>
    </source>
</evidence>
<dbReference type="STRING" id="109280.ENSHCOP00000011026"/>
<dbReference type="PRINTS" id="PR00010">
    <property type="entry name" value="EGFBLOOD"/>
</dbReference>
<keyword evidence="5" id="KW-0732">Signal</keyword>
<comment type="caution">
    <text evidence="12">Lacks conserved residue(s) required for the propagation of feature annotation.</text>
</comment>
<sequence length="172" mass="18901">CLCPIGFSGSFCEKDVDYCVDHSCSEHGICVGQRWNFTCRCALGYEGALCELETNECDILPCANGATCEDLVGDYRCHCSTGFEHHGSDCSSSVNPCVSNLCDPDGTLRCEGLANTYMCVCQRGFTGTRCETPINHCVDGLCQYGSTCLDHWRGFKCDCLPRYCELNINDCE</sequence>
<dbReference type="CDD" id="cd00054">
    <property type="entry name" value="EGF_CA"/>
    <property type="match status" value="1"/>
</dbReference>
<dbReference type="GeneTree" id="ENSGT00940000160615"/>
<dbReference type="Proteomes" id="UP000264820">
    <property type="component" value="Unplaced"/>
</dbReference>
<reference evidence="14" key="2">
    <citation type="submission" date="2025-09" db="UniProtKB">
        <authorList>
            <consortium name="Ensembl"/>
        </authorList>
    </citation>
    <scope>IDENTIFICATION</scope>
</reference>
<dbReference type="AlphaFoldDB" id="A0A3Q2YCK1"/>
<evidence type="ECO:0000256" key="11">
    <source>
        <dbReference type="ARBA" id="ARBA00023180"/>
    </source>
</evidence>
<evidence type="ECO:0000256" key="10">
    <source>
        <dbReference type="ARBA" id="ARBA00023157"/>
    </source>
</evidence>
<dbReference type="OMA" id="NANDCFS"/>
<feature type="domain" description="EGF-like" evidence="13">
    <location>
        <begin position="133"/>
        <end position="165"/>
    </location>
</feature>
<dbReference type="PROSITE" id="PS50026">
    <property type="entry name" value="EGF_3"/>
    <property type="match status" value="5"/>
</dbReference>
<dbReference type="Pfam" id="PF12661">
    <property type="entry name" value="hEGF"/>
    <property type="match status" value="1"/>
</dbReference>
<evidence type="ECO:0000313" key="14">
    <source>
        <dbReference type="Ensembl" id="ENSHCOP00000011026.1"/>
    </source>
</evidence>
<dbReference type="GO" id="GO:0005509">
    <property type="term" value="F:calcium ion binding"/>
    <property type="evidence" value="ECO:0007669"/>
    <property type="project" value="InterPro"/>
</dbReference>
<keyword evidence="7" id="KW-0914">Notch signaling pathway</keyword>
<dbReference type="InterPro" id="IPR018097">
    <property type="entry name" value="EGF_Ca-bd_CS"/>
</dbReference>
<keyword evidence="15" id="KW-1185">Reference proteome</keyword>
<keyword evidence="6" id="KW-0677">Repeat</keyword>
<comment type="subcellular location">
    <subcellularLocation>
        <location evidence="1">Membrane</location>
        <topology evidence="1">Single-pass type I membrane protein</topology>
    </subcellularLocation>
</comment>
<dbReference type="SMART" id="SM00179">
    <property type="entry name" value="EGF_CA"/>
    <property type="match status" value="4"/>
</dbReference>
<dbReference type="Pfam" id="PF00008">
    <property type="entry name" value="EGF"/>
    <property type="match status" value="1"/>
</dbReference>
<evidence type="ECO:0000256" key="3">
    <source>
        <dbReference type="ARBA" id="ARBA00022536"/>
    </source>
</evidence>
<protein>
    <submittedName>
        <fullName evidence="14">Eyes shut homolog</fullName>
    </submittedName>
</protein>
<evidence type="ECO:0000256" key="4">
    <source>
        <dbReference type="ARBA" id="ARBA00022692"/>
    </source>
</evidence>
<dbReference type="PANTHER" id="PTHR12916:SF4">
    <property type="entry name" value="UNINFLATABLE, ISOFORM C"/>
    <property type="match status" value="1"/>
</dbReference>
<dbReference type="GO" id="GO:0007219">
    <property type="term" value="P:Notch signaling pathway"/>
    <property type="evidence" value="ECO:0007669"/>
    <property type="project" value="UniProtKB-KW"/>
</dbReference>
<dbReference type="PROSITE" id="PS01187">
    <property type="entry name" value="EGF_CA"/>
    <property type="match status" value="1"/>
</dbReference>
<dbReference type="GO" id="GO:1901222">
    <property type="term" value="P:regulation of non-canonical NF-kappaB signal transduction"/>
    <property type="evidence" value="ECO:0007669"/>
    <property type="project" value="UniProtKB-ARBA"/>
</dbReference>
<dbReference type="GO" id="GO:0045597">
    <property type="term" value="P:positive regulation of cell differentiation"/>
    <property type="evidence" value="ECO:0007669"/>
    <property type="project" value="UniProtKB-ARBA"/>
</dbReference>
<evidence type="ECO:0000256" key="2">
    <source>
        <dbReference type="ARBA" id="ARBA00022473"/>
    </source>
</evidence>
<dbReference type="FunFam" id="2.10.25.10:FF:000146">
    <property type="entry name" value="Putative neurogenic locus notch"/>
    <property type="match status" value="1"/>
</dbReference>
<keyword evidence="9" id="KW-0472">Membrane</keyword>
<dbReference type="InterPro" id="IPR001881">
    <property type="entry name" value="EGF-like_Ca-bd_dom"/>
</dbReference>
<keyword evidence="3 12" id="KW-0245">EGF-like domain</keyword>
<reference evidence="14" key="1">
    <citation type="submission" date="2025-08" db="UniProtKB">
        <authorList>
            <consortium name="Ensembl"/>
        </authorList>
    </citation>
    <scope>IDENTIFICATION</scope>
</reference>
<dbReference type="SUPFAM" id="SSF57196">
    <property type="entry name" value="EGF/Laminin"/>
    <property type="match status" value="2"/>
</dbReference>
<dbReference type="PANTHER" id="PTHR12916">
    <property type="entry name" value="CYTOCHROME C OXIDASE POLYPEPTIDE VIC-2"/>
    <property type="match status" value="1"/>
</dbReference>
<evidence type="ECO:0000256" key="8">
    <source>
        <dbReference type="ARBA" id="ARBA00022989"/>
    </source>
</evidence>
<feature type="domain" description="EGF-like" evidence="13">
    <location>
        <begin position="15"/>
        <end position="51"/>
    </location>
</feature>
<keyword evidence="10 12" id="KW-1015">Disulfide bond</keyword>
<feature type="disulfide bond" evidence="12">
    <location>
        <begin position="41"/>
        <end position="50"/>
    </location>
</feature>
<evidence type="ECO:0000256" key="9">
    <source>
        <dbReference type="ARBA" id="ARBA00023136"/>
    </source>
</evidence>
<feature type="disulfide bond" evidence="12">
    <location>
        <begin position="102"/>
        <end position="119"/>
    </location>
</feature>
<name>A0A3Q2YCK1_HIPCM</name>
<keyword evidence="4" id="KW-0812">Transmembrane</keyword>
<dbReference type="SMART" id="SM00181">
    <property type="entry name" value="EGF"/>
    <property type="match status" value="4"/>
</dbReference>
<evidence type="ECO:0000256" key="1">
    <source>
        <dbReference type="ARBA" id="ARBA00004479"/>
    </source>
</evidence>
<evidence type="ECO:0000256" key="12">
    <source>
        <dbReference type="PROSITE-ProRule" id="PRU00076"/>
    </source>
</evidence>
<dbReference type="Ensembl" id="ENSHCOT00000017623.1">
    <property type="protein sequence ID" value="ENSHCOP00000011026.1"/>
    <property type="gene ID" value="ENSHCOG00000013777.1"/>
</dbReference>
<dbReference type="PROSITE" id="PS01186">
    <property type="entry name" value="EGF_2"/>
    <property type="match status" value="4"/>
</dbReference>
<dbReference type="GO" id="GO:0016020">
    <property type="term" value="C:membrane"/>
    <property type="evidence" value="ECO:0007669"/>
    <property type="project" value="UniProtKB-SubCell"/>
</dbReference>
<organism evidence="14 15">
    <name type="scientific">Hippocampus comes</name>
    <name type="common">Tiger tail seahorse</name>
    <dbReference type="NCBI Taxonomy" id="109280"/>
    <lineage>
        <taxon>Eukaryota</taxon>
        <taxon>Metazoa</taxon>
        <taxon>Chordata</taxon>
        <taxon>Craniata</taxon>
        <taxon>Vertebrata</taxon>
        <taxon>Euteleostomi</taxon>
        <taxon>Actinopterygii</taxon>
        <taxon>Neopterygii</taxon>
        <taxon>Teleostei</taxon>
        <taxon>Neoteleostei</taxon>
        <taxon>Acanthomorphata</taxon>
        <taxon>Syngnathiaria</taxon>
        <taxon>Syngnathiformes</taxon>
        <taxon>Syngnathoidei</taxon>
        <taxon>Syngnathidae</taxon>
        <taxon>Hippocampus</taxon>
    </lineage>
</organism>
<keyword evidence="8" id="KW-1133">Transmembrane helix</keyword>
<dbReference type="PROSITE" id="PS00010">
    <property type="entry name" value="ASX_HYDROXYL"/>
    <property type="match status" value="2"/>
</dbReference>
<feature type="domain" description="EGF-like" evidence="13">
    <location>
        <begin position="1"/>
        <end position="13"/>
    </location>
</feature>
<keyword evidence="11" id="KW-0325">Glycoprotein</keyword>
<accession>A0A3Q2YCK1</accession>
<dbReference type="GO" id="GO:0060218">
    <property type="term" value="P:hematopoietic stem cell differentiation"/>
    <property type="evidence" value="ECO:0007669"/>
    <property type="project" value="UniProtKB-ARBA"/>
</dbReference>
<feature type="disulfide bond" evidence="12">
    <location>
        <begin position="121"/>
        <end position="130"/>
    </location>
</feature>
<dbReference type="InterPro" id="IPR009030">
    <property type="entry name" value="Growth_fac_rcpt_cys_sf"/>
</dbReference>
<feature type="disulfide bond" evidence="12">
    <location>
        <begin position="3"/>
        <end position="12"/>
    </location>
</feature>
<evidence type="ECO:0000256" key="5">
    <source>
        <dbReference type="ARBA" id="ARBA00022729"/>
    </source>
</evidence>
<dbReference type="InterPro" id="IPR013032">
    <property type="entry name" value="EGF-like_CS"/>
</dbReference>
<dbReference type="InterPro" id="IPR000152">
    <property type="entry name" value="EGF-type_Asp/Asn_hydroxyl_site"/>
</dbReference>
<dbReference type="SUPFAM" id="SSF57184">
    <property type="entry name" value="Growth factor receptor domain"/>
    <property type="match status" value="1"/>
</dbReference>
<dbReference type="PROSITE" id="PS00022">
    <property type="entry name" value="EGF_1"/>
    <property type="match status" value="3"/>
</dbReference>
<proteinExistence type="predicted"/>
<evidence type="ECO:0000256" key="6">
    <source>
        <dbReference type="ARBA" id="ARBA00022737"/>
    </source>
</evidence>
<feature type="domain" description="EGF-like" evidence="13">
    <location>
        <begin position="93"/>
        <end position="131"/>
    </location>
</feature>
<dbReference type="FunFam" id="2.10.25.10:FF:000472">
    <property type="entry name" value="Uncharacterized protein, isoform A"/>
    <property type="match status" value="1"/>
</dbReference>
<dbReference type="GO" id="GO:0031017">
    <property type="term" value="P:exocrine pancreas development"/>
    <property type="evidence" value="ECO:0007669"/>
    <property type="project" value="UniProtKB-ARBA"/>
</dbReference>
<dbReference type="Gene3D" id="2.10.25.10">
    <property type="entry name" value="Laminin"/>
    <property type="match status" value="3"/>
</dbReference>
<dbReference type="InterPro" id="IPR000742">
    <property type="entry name" value="EGF"/>
</dbReference>
<keyword evidence="2" id="KW-0217">Developmental protein</keyword>